<dbReference type="EMBL" id="GBRH01248496">
    <property type="protein sequence ID" value="JAD49399.1"/>
    <property type="molecule type" value="Transcribed_RNA"/>
</dbReference>
<sequence length="22" mass="2572">MLPVLDNIHLSQFSTLMWSLLI</sequence>
<accession>A0A0A9ACL1</accession>
<organism evidence="1">
    <name type="scientific">Arundo donax</name>
    <name type="common">Giant reed</name>
    <name type="synonym">Donax arundinaceus</name>
    <dbReference type="NCBI Taxonomy" id="35708"/>
    <lineage>
        <taxon>Eukaryota</taxon>
        <taxon>Viridiplantae</taxon>
        <taxon>Streptophyta</taxon>
        <taxon>Embryophyta</taxon>
        <taxon>Tracheophyta</taxon>
        <taxon>Spermatophyta</taxon>
        <taxon>Magnoliopsida</taxon>
        <taxon>Liliopsida</taxon>
        <taxon>Poales</taxon>
        <taxon>Poaceae</taxon>
        <taxon>PACMAD clade</taxon>
        <taxon>Arundinoideae</taxon>
        <taxon>Arundineae</taxon>
        <taxon>Arundo</taxon>
    </lineage>
</organism>
<dbReference type="AlphaFoldDB" id="A0A0A9ACL1"/>
<reference evidence="1" key="1">
    <citation type="submission" date="2014-09" db="EMBL/GenBank/DDBJ databases">
        <authorList>
            <person name="Magalhaes I.L.F."/>
            <person name="Oliveira U."/>
            <person name="Santos F.R."/>
            <person name="Vidigal T.H.D.A."/>
            <person name="Brescovit A.D."/>
            <person name="Santos A.J."/>
        </authorList>
    </citation>
    <scope>NUCLEOTIDE SEQUENCE</scope>
    <source>
        <tissue evidence="1">Shoot tissue taken approximately 20 cm above the soil surface</tissue>
    </source>
</reference>
<evidence type="ECO:0000313" key="1">
    <source>
        <dbReference type="EMBL" id="JAD49399.1"/>
    </source>
</evidence>
<proteinExistence type="predicted"/>
<protein>
    <submittedName>
        <fullName evidence="1">Uncharacterized protein</fullName>
    </submittedName>
</protein>
<reference evidence="1" key="2">
    <citation type="journal article" date="2015" name="Data Brief">
        <title>Shoot transcriptome of the giant reed, Arundo donax.</title>
        <authorList>
            <person name="Barrero R.A."/>
            <person name="Guerrero F.D."/>
            <person name="Moolhuijzen P."/>
            <person name="Goolsby J.A."/>
            <person name="Tidwell J."/>
            <person name="Bellgard S.E."/>
            <person name="Bellgard M.I."/>
        </authorList>
    </citation>
    <scope>NUCLEOTIDE SEQUENCE</scope>
    <source>
        <tissue evidence="1">Shoot tissue taken approximately 20 cm above the soil surface</tissue>
    </source>
</reference>
<name>A0A0A9ACL1_ARUDO</name>